<gene>
    <name evidence="2" type="ORF">MAR_014488</name>
</gene>
<dbReference type="EMBL" id="CP111026">
    <property type="protein sequence ID" value="WAR28784.1"/>
    <property type="molecule type" value="Genomic_DNA"/>
</dbReference>
<evidence type="ECO:0000256" key="1">
    <source>
        <dbReference type="SAM" id="SignalP"/>
    </source>
</evidence>
<feature type="signal peptide" evidence="1">
    <location>
        <begin position="1"/>
        <end position="26"/>
    </location>
</feature>
<feature type="chain" id="PRO_5045386838" evidence="1">
    <location>
        <begin position="27"/>
        <end position="378"/>
    </location>
</feature>
<keyword evidence="1" id="KW-0732">Signal</keyword>
<evidence type="ECO:0000313" key="2">
    <source>
        <dbReference type="EMBL" id="WAR28784.1"/>
    </source>
</evidence>
<accession>A0ABY7G5J6</accession>
<organism evidence="2 3">
    <name type="scientific">Mya arenaria</name>
    <name type="common">Soft-shell clam</name>
    <dbReference type="NCBI Taxonomy" id="6604"/>
    <lineage>
        <taxon>Eukaryota</taxon>
        <taxon>Metazoa</taxon>
        <taxon>Spiralia</taxon>
        <taxon>Lophotrochozoa</taxon>
        <taxon>Mollusca</taxon>
        <taxon>Bivalvia</taxon>
        <taxon>Autobranchia</taxon>
        <taxon>Heteroconchia</taxon>
        <taxon>Euheterodonta</taxon>
        <taxon>Imparidentia</taxon>
        <taxon>Neoheterodontei</taxon>
        <taxon>Myida</taxon>
        <taxon>Myoidea</taxon>
        <taxon>Myidae</taxon>
        <taxon>Mya</taxon>
    </lineage>
</organism>
<sequence length="378" mass="42669">MKENKMNSLNFVIVSILYCFGEICKGQEVFISQHETKWNQSTCTLAQPNVTCRGDGSCIVENGLEFLTNAEYQDNGLWIGYAKTWISYAYVGCEKSNTGAQYSVSTLGECRRTTGCHTFGIRKSTTGLRCKCTSNDNKRKQTCGRKCEEADQYPCGGTADTDIFSYYTVENVPPSNNSQDIHQNCLLFYYKHKPGYDYYWKPCTSTAYPKILCSNKYFSDKKAKAELDDQSEGNWAQAVEICADKGKFPASIRSINNGKFTDKDKQEHWTGIIKKESIVSLRDMHDTNSLVFDGPDTTIDLPGGSGGQSFFFRRVQIQHISTYPPLTWSIGRTHDDDTSDTIIFFGINHDTCQKYNRHTFDASTNIGYIYNANIAYGT</sequence>
<name>A0ABY7G5J6_MYAAR</name>
<evidence type="ECO:0000313" key="3">
    <source>
        <dbReference type="Proteomes" id="UP001164746"/>
    </source>
</evidence>
<proteinExistence type="predicted"/>
<keyword evidence="3" id="KW-1185">Reference proteome</keyword>
<dbReference type="Proteomes" id="UP001164746">
    <property type="component" value="Chromosome 15"/>
</dbReference>
<protein>
    <submittedName>
        <fullName evidence="2">Uncharacterized protein</fullName>
    </submittedName>
</protein>
<reference evidence="2" key="1">
    <citation type="submission" date="2022-11" db="EMBL/GenBank/DDBJ databases">
        <title>Centuries of genome instability and evolution in soft-shell clam transmissible cancer (bioRxiv).</title>
        <authorList>
            <person name="Hart S.F.M."/>
            <person name="Yonemitsu M.A."/>
            <person name="Giersch R.M."/>
            <person name="Beal B.F."/>
            <person name="Arriagada G."/>
            <person name="Davis B.W."/>
            <person name="Ostrander E.A."/>
            <person name="Goff S.P."/>
            <person name="Metzger M.J."/>
        </authorList>
    </citation>
    <scope>NUCLEOTIDE SEQUENCE</scope>
    <source>
        <strain evidence="2">MELC-2E11</strain>
        <tissue evidence="2">Siphon/mantle</tissue>
    </source>
</reference>